<name>K3XCM0_GLOUD</name>
<sequence>MKDFMFTGGFYLNYGARKVAQLKLDALEWA</sequence>
<evidence type="ECO:0000313" key="2">
    <source>
        <dbReference type="Proteomes" id="UP000019132"/>
    </source>
</evidence>
<dbReference type="InParanoid" id="K3XCM0"/>
<keyword evidence="2" id="KW-1185">Reference proteome</keyword>
<dbReference type="VEuPathDB" id="FungiDB:PYU1_G014938"/>
<dbReference type="EMBL" id="ADOS01001557">
    <property type="status" value="NOT_ANNOTATED_CDS"/>
    <property type="molecule type" value="Genomic_DNA"/>
</dbReference>
<dbReference type="EnsemblProtists" id="PYU1_T014969">
    <property type="protein sequence ID" value="PYU1_T014969"/>
    <property type="gene ID" value="PYU1_G014938"/>
</dbReference>
<reference evidence="2" key="1">
    <citation type="journal article" date="2010" name="Genome Biol.">
        <title>Genome sequence of the necrotrophic plant pathogen Pythium ultimum reveals original pathogenicity mechanisms and effector repertoire.</title>
        <authorList>
            <person name="Levesque C.A."/>
            <person name="Brouwer H."/>
            <person name="Cano L."/>
            <person name="Hamilton J.P."/>
            <person name="Holt C."/>
            <person name="Huitema E."/>
            <person name="Raffaele S."/>
            <person name="Robideau G.P."/>
            <person name="Thines M."/>
            <person name="Win J."/>
            <person name="Zerillo M.M."/>
            <person name="Beakes G.W."/>
            <person name="Boore J.L."/>
            <person name="Busam D."/>
            <person name="Dumas B."/>
            <person name="Ferriera S."/>
            <person name="Fuerstenberg S.I."/>
            <person name="Gachon C.M."/>
            <person name="Gaulin E."/>
            <person name="Govers F."/>
            <person name="Grenville-Briggs L."/>
            <person name="Horner N."/>
            <person name="Hostetler J."/>
            <person name="Jiang R.H."/>
            <person name="Johnson J."/>
            <person name="Krajaejun T."/>
            <person name="Lin H."/>
            <person name="Meijer H.J."/>
            <person name="Moore B."/>
            <person name="Morris P."/>
            <person name="Phuntmart V."/>
            <person name="Puiu D."/>
            <person name="Shetty J."/>
            <person name="Stajich J.E."/>
            <person name="Tripathy S."/>
            <person name="Wawra S."/>
            <person name="van West P."/>
            <person name="Whitty B.R."/>
            <person name="Coutinho P.M."/>
            <person name="Henrissat B."/>
            <person name="Martin F."/>
            <person name="Thomas P.D."/>
            <person name="Tyler B.M."/>
            <person name="De Vries R.P."/>
            <person name="Kamoun S."/>
            <person name="Yandell M."/>
            <person name="Tisserat N."/>
            <person name="Buell C.R."/>
        </authorList>
    </citation>
    <scope>NUCLEOTIDE SEQUENCE</scope>
    <source>
        <strain evidence="2">DAOM:BR144</strain>
    </source>
</reference>
<accession>K3XCM0</accession>
<dbReference type="EMBL" id="ADOS01001393">
    <property type="status" value="NOT_ANNOTATED_CDS"/>
    <property type="molecule type" value="Genomic_DNA"/>
</dbReference>
<dbReference type="HOGENOM" id="CLU_3407230_0_0_1"/>
<dbReference type="VEuPathDB" id="FungiDB:PYU1_G014927"/>
<dbReference type="AlphaFoldDB" id="K3XCM0"/>
<dbReference type="Proteomes" id="UP000019132">
    <property type="component" value="Unassembled WGS sequence"/>
</dbReference>
<evidence type="ECO:0000313" key="1">
    <source>
        <dbReference type="EnsemblProtists" id="PYU1_T014969"/>
    </source>
</evidence>
<protein>
    <submittedName>
        <fullName evidence="1">Uncharacterized protein</fullName>
    </submittedName>
</protein>
<organism evidence="1 2">
    <name type="scientific">Globisporangium ultimum (strain ATCC 200006 / CBS 805.95 / DAOM BR144)</name>
    <name type="common">Pythium ultimum</name>
    <dbReference type="NCBI Taxonomy" id="431595"/>
    <lineage>
        <taxon>Eukaryota</taxon>
        <taxon>Sar</taxon>
        <taxon>Stramenopiles</taxon>
        <taxon>Oomycota</taxon>
        <taxon>Peronosporomycetes</taxon>
        <taxon>Pythiales</taxon>
        <taxon>Pythiaceae</taxon>
        <taxon>Globisporangium</taxon>
    </lineage>
</organism>
<reference evidence="2" key="2">
    <citation type="submission" date="2010-04" db="EMBL/GenBank/DDBJ databases">
        <authorList>
            <person name="Buell R."/>
            <person name="Hamilton J."/>
            <person name="Hostetler J."/>
        </authorList>
    </citation>
    <scope>NUCLEOTIDE SEQUENCE [LARGE SCALE GENOMIC DNA]</scope>
    <source>
        <strain evidence="2">DAOM:BR144</strain>
    </source>
</reference>
<proteinExistence type="predicted"/>
<dbReference type="EnsemblProtists" id="PYU1_T014958">
    <property type="protein sequence ID" value="PYU1_T014958"/>
    <property type="gene ID" value="PYU1_G014927"/>
</dbReference>
<reference evidence="1" key="3">
    <citation type="submission" date="2015-02" db="UniProtKB">
        <authorList>
            <consortium name="EnsemblProtists"/>
        </authorList>
    </citation>
    <scope>IDENTIFICATION</scope>
    <source>
        <strain evidence="1">DAOM BR144</strain>
    </source>
</reference>